<sequence length="119" mass="12614">MSQKNFWLGALVGSVIGSAAALLLAPKKGSELRKDIADGARQVSDKSREVAGKVGEHTSEVINKVKDKAHDVVSSIQALREKKVKAGVSEEELVVQISASENNNESTDAELTESAEAVK</sequence>
<dbReference type="AlphaFoldDB" id="A0A3S1DVZ9"/>
<keyword evidence="2" id="KW-0472">Membrane</keyword>
<accession>A0A3S1DVZ9</accession>
<dbReference type="EMBL" id="RZNX01000006">
    <property type="protein sequence ID" value="RUT29668.1"/>
    <property type="molecule type" value="Genomic_DNA"/>
</dbReference>
<evidence type="ECO:0000256" key="2">
    <source>
        <dbReference type="SAM" id="Phobius"/>
    </source>
</evidence>
<dbReference type="PANTHER" id="PTHR35792">
    <property type="entry name" value="GENERAL STRESS PROTEIN"/>
    <property type="match status" value="1"/>
</dbReference>
<evidence type="ECO:0000313" key="4">
    <source>
        <dbReference type="Proteomes" id="UP000272464"/>
    </source>
</evidence>
<dbReference type="OrthoDB" id="9810874at2"/>
<dbReference type="PANTHER" id="PTHR35792:SF2">
    <property type="entry name" value="GENERAL STRESS PROTEIN"/>
    <property type="match status" value="1"/>
</dbReference>
<feature type="transmembrane region" description="Helical" evidence="2">
    <location>
        <begin position="6"/>
        <end position="25"/>
    </location>
</feature>
<organism evidence="3 4">
    <name type="scientific">Paenibacillus zeisoli</name>
    <dbReference type="NCBI Taxonomy" id="2496267"/>
    <lineage>
        <taxon>Bacteria</taxon>
        <taxon>Bacillati</taxon>
        <taxon>Bacillota</taxon>
        <taxon>Bacilli</taxon>
        <taxon>Bacillales</taxon>
        <taxon>Paenibacillaceae</taxon>
        <taxon>Paenibacillus</taxon>
    </lineage>
</organism>
<dbReference type="Pfam" id="PF12732">
    <property type="entry name" value="YtxH"/>
    <property type="match status" value="1"/>
</dbReference>
<keyword evidence="2" id="KW-0812">Transmembrane</keyword>
<keyword evidence="2" id="KW-1133">Transmembrane helix</keyword>
<proteinExistence type="predicted"/>
<dbReference type="InterPro" id="IPR024623">
    <property type="entry name" value="YtxH"/>
</dbReference>
<dbReference type="RefSeq" id="WP_127200051.1">
    <property type="nucleotide sequence ID" value="NZ_RZNX01000006.1"/>
</dbReference>
<gene>
    <name evidence="3" type="ORF">EJP77_14990</name>
</gene>
<name>A0A3S1DVZ9_9BACL</name>
<protein>
    <submittedName>
        <fullName evidence="3">YtxH domain-containing protein</fullName>
    </submittedName>
</protein>
<reference evidence="3 4" key="1">
    <citation type="submission" date="2018-12" db="EMBL/GenBank/DDBJ databases">
        <authorList>
            <person name="Sun L."/>
            <person name="Chen Z."/>
        </authorList>
    </citation>
    <scope>NUCLEOTIDE SEQUENCE [LARGE SCALE GENOMIC DNA]</scope>
    <source>
        <strain evidence="3 4">3-5-3</strain>
    </source>
</reference>
<comment type="caution">
    <text evidence="3">The sequence shown here is derived from an EMBL/GenBank/DDBJ whole genome shotgun (WGS) entry which is preliminary data.</text>
</comment>
<keyword evidence="4" id="KW-1185">Reference proteome</keyword>
<dbReference type="Proteomes" id="UP000272464">
    <property type="component" value="Unassembled WGS sequence"/>
</dbReference>
<dbReference type="InterPro" id="IPR052928">
    <property type="entry name" value="Desiccation-related_membrane"/>
</dbReference>
<evidence type="ECO:0000313" key="3">
    <source>
        <dbReference type="EMBL" id="RUT29668.1"/>
    </source>
</evidence>
<evidence type="ECO:0000256" key="1">
    <source>
        <dbReference type="SAM" id="MobiDB-lite"/>
    </source>
</evidence>
<feature type="region of interest" description="Disordered" evidence="1">
    <location>
        <begin position="98"/>
        <end position="119"/>
    </location>
</feature>